<evidence type="ECO:0000256" key="4">
    <source>
        <dbReference type="ARBA" id="ARBA00023136"/>
    </source>
</evidence>
<dbReference type="CDD" id="cd04179">
    <property type="entry name" value="DPM_DPG-synthase_like"/>
    <property type="match status" value="1"/>
</dbReference>
<keyword evidence="2 5" id="KW-0812">Transmembrane</keyword>
<feature type="domain" description="Glycosyltransferase 2-like" evidence="6">
    <location>
        <begin position="6"/>
        <end position="154"/>
    </location>
</feature>
<dbReference type="Pfam" id="PF04138">
    <property type="entry name" value="GtrA_DPMS_TM"/>
    <property type="match status" value="1"/>
</dbReference>
<dbReference type="Pfam" id="PF00535">
    <property type="entry name" value="Glycos_transf_2"/>
    <property type="match status" value="1"/>
</dbReference>
<dbReference type="GO" id="GO:0016020">
    <property type="term" value="C:membrane"/>
    <property type="evidence" value="ECO:0007669"/>
    <property type="project" value="UniProtKB-SubCell"/>
</dbReference>
<dbReference type="EMBL" id="AZDZ01000019">
    <property type="protein sequence ID" value="KRK79198.1"/>
    <property type="molecule type" value="Genomic_DNA"/>
</dbReference>
<evidence type="ECO:0000256" key="3">
    <source>
        <dbReference type="ARBA" id="ARBA00022989"/>
    </source>
</evidence>
<accession>A0A0R1K6E7</accession>
<keyword evidence="9" id="KW-1185">Reference proteome</keyword>
<comment type="subcellular location">
    <subcellularLocation>
        <location evidence="1">Membrane</location>
        <topology evidence="1">Multi-pass membrane protein</topology>
    </subcellularLocation>
</comment>
<dbReference type="PANTHER" id="PTHR10859">
    <property type="entry name" value="GLYCOSYL TRANSFERASE"/>
    <property type="match status" value="1"/>
</dbReference>
<evidence type="ECO:0000313" key="9">
    <source>
        <dbReference type="Proteomes" id="UP000051248"/>
    </source>
</evidence>
<dbReference type="GO" id="GO:0000271">
    <property type="term" value="P:polysaccharide biosynthetic process"/>
    <property type="evidence" value="ECO:0007669"/>
    <property type="project" value="InterPro"/>
</dbReference>
<proteinExistence type="predicted"/>
<evidence type="ECO:0000259" key="7">
    <source>
        <dbReference type="Pfam" id="PF04138"/>
    </source>
</evidence>
<dbReference type="OrthoDB" id="9810303at2"/>
<keyword evidence="8" id="KW-0328">Glycosyltransferase</keyword>
<dbReference type="PANTHER" id="PTHR10859:SF114">
    <property type="entry name" value="DOLICHOL-PHOSPHATE MANNOSYLTRANSFERASE"/>
    <property type="match status" value="1"/>
</dbReference>
<dbReference type="Proteomes" id="UP000051248">
    <property type="component" value="Unassembled WGS sequence"/>
</dbReference>
<evidence type="ECO:0000256" key="5">
    <source>
        <dbReference type="SAM" id="Phobius"/>
    </source>
</evidence>
<organism evidence="8 9">
    <name type="scientific">Companilactobacillus nodensis DSM 19682 = JCM 14932 = NBRC 107160</name>
    <dbReference type="NCBI Taxonomy" id="1423775"/>
    <lineage>
        <taxon>Bacteria</taxon>
        <taxon>Bacillati</taxon>
        <taxon>Bacillota</taxon>
        <taxon>Bacilli</taxon>
        <taxon>Lactobacillales</taxon>
        <taxon>Lactobacillaceae</taxon>
        <taxon>Companilactobacillus</taxon>
    </lineage>
</organism>
<keyword evidence="8" id="KW-0808">Transferase</keyword>
<dbReference type="STRING" id="1423775.FD03_GL001563"/>
<evidence type="ECO:0000313" key="8">
    <source>
        <dbReference type="EMBL" id="KRK79198.1"/>
    </source>
</evidence>
<gene>
    <name evidence="8" type="ORF">FD03_GL001563</name>
</gene>
<feature type="transmembrane region" description="Helical" evidence="5">
    <location>
        <begin position="264"/>
        <end position="285"/>
    </location>
</feature>
<dbReference type="InterPro" id="IPR029044">
    <property type="entry name" value="Nucleotide-diphossugar_trans"/>
</dbReference>
<sequence length="357" mass="40435">MNNLAIVIPSLEPGQRLLQLLVEIRKTSPEVPIIIVNDGSGEEYDSIFDHVKSDYSNTLVLSHDINRGKGAALKTAMNYVLKHMPEINGIVTMDSDGQHLYKDVYKCMKLFQNHPNDLILGVRRFGKDIPFRSRLGNILTSKLLGIFTGIHITDTQTGLRVIPRLFMRRLIHVSGDRFEFEMKMLFEAKESNVSIIEQPITTVYLENNTGSHFRVISDSVSIYSIFFKYAIPSFFRYTISSLLSFVVDIGVFSLTLALFQRNNFLSISVASVLSRVLSSAFNYLVNRHAVFSGNSHYSAVKYATLAIAQIFASSILVSMVHAVTFFNPTYIKVVVDCLLFFVSYHVQKKYIFKELTV</sequence>
<reference evidence="8 9" key="1">
    <citation type="journal article" date="2015" name="Genome Announc.">
        <title>Expanding the biotechnology potential of lactobacilli through comparative genomics of 213 strains and associated genera.</title>
        <authorList>
            <person name="Sun Z."/>
            <person name="Harris H.M."/>
            <person name="McCann A."/>
            <person name="Guo C."/>
            <person name="Argimon S."/>
            <person name="Zhang W."/>
            <person name="Yang X."/>
            <person name="Jeffery I.B."/>
            <person name="Cooney J.C."/>
            <person name="Kagawa T.F."/>
            <person name="Liu W."/>
            <person name="Song Y."/>
            <person name="Salvetti E."/>
            <person name="Wrobel A."/>
            <person name="Rasinkangas P."/>
            <person name="Parkhill J."/>
            <person name="Rea M.C."/>
            <person name="O'Sullivan O."/>
            <person name="Ritari J."/>
            <person name="Douillard F.P."/>
            <person name="Paul Ross R."/>
            <person name="Yang R."/>
            <person name="Briner A.E."/>
            <person name="Felis G.E."/>
            <person name="de Vos W.M."/>
            <person name="Barrangou R."/>
            <person name="Klaenhammer T.R."/>
            <person name="Caufield P.W."/>
            <person name="Cui Y."/>
            <person name="Zhang H."/>
            <person name="O'Toole P.W."/>
        </authorList>
    </citation>
    <scope>NUCLEOTIDE SEQUENCE [LARGE SCALE GENOMIC DNA]</scope>
    <source>
        <strain evidence="8 9">DSM 19682</strain>
    </source>
</reference>
<dbReference type="GO" id="GO:0006487">
    <property type="term" value="P:protein N-linked glycosylation"/>
    <property type="evidence" value="ECO:0007669"/>
    <property type="project" value="TreeGrafter"/>
</dbReference>
<dbReference type="AlphaFoldDB" id="A0A0R1K6E7"/>
<evidence type="ECO:0000256" key="2">
    <source>
        <dbReference type="ARBA" id="ARBA00022692"/>
    </source>
</evidence>
<dbReference type="eggNOG" id="COG0463">
    <property type="taxonomic scope" value="Bacteria"/>
</dbReference>
<keyword evidence="4 5" id="KW-0472">Membrane</keyword>
<dbReference type="SUPFAM" id="SSF53448">
    <property type="entry name" value="Nucleotide-diphospho-sugar transferases"/>
    <property type="match status" value="1"/>
</dbReference>
<keyword evidence="3 5" id="KW-1133">Transmembrane helix</keyword>
<dbReference type="Gene3D" id="3.90.550.10">
    <property type="entry name" value="Spore Coat Polysaccharide Biosynthesis Protein SpsA, Chain A"/>
    <property type="match status" value="1"/>
</dbReference>
<comment type="caution">
    <text evidence="8">The sequence shown here is derived from an EMBL/GenBank/DDBJ whole genome shotgun (WGS) entry which is preliminary data.</text>
</comment>
<evidence type="ECO:0000259" key="6">
    <source>
        <dbReference type="Pfam" id="PF00535"/>
    </source>
</evidence>
<dbReference type="RefSeq" id="WP_025023108.1">
    <property type="nucleotide sequence ID" value="NZ_AZDZ01000019.1"/>
</dbReference>
<dbReference type="PATRIC" id="fig|1423775.4.peg.1593"/>
<feature type="transmembrane region" description="Helical" evidence="5">
    <location>
        <begin position="305"/>
        <end position="323"/>
    </location>
</feature>
<dbReference type="InterPro" id="IPR007267">
    <property type="entry name" value="GtrA_DPMS_TM"/>
</dbReference>
<dbReference type="GO" id="GO:0016757">
    <property type="term" value="F:glycosyltransferase activity"/>
    <property type="evidence" value="ECO:0007669"/>
    <property type="project" value="UniProtKB-KW"/>
</dbReference>
<protein>
    <submittedName>
        <fullName evidence="8">Dolichol-phosphate mannosyltransferase</fullName>
    </submittedName>
</protein>
<dbReference type="InterPro" id="IPR001173">
    <property type="entry name" value="Glyco_trans_2-like"/>
</dbReference>
<feature type="domain" description="GtrA/DPMS transmembrane" evidence="7">
    <location>
        <begin position="236"/>
        <end position="352"/>
    </location>
</feature>
<name>A0A0R1K6E7_9LACO</name>
<evidence type="ECO:0000256" key="1">
    <source>
        <dbReference type="ARBA" id="ARBA00004141"/>
    </source>
</evidence>
<feature type="transmembrane region" description="Helical" evidence="5">
    <location>
        <begin position="234"/>
        <end position="258"/>
    </location>
</feature>